<keyword evidence="5" id="KW-0963">Cytoplasm</keyword>
<evidence type="ECO:0000256" key="14">
    <source>
        <dbReference type="PROSITE-ProRule" id="PRU00023"/>
    </source>
</evidence>
<dbReference type="PROSITE" id="PS51416">
    <property type="entry name" value="MIB_HERC2"/>
    <property type="match status" value="2"/>
</dbReference>
<dbReference type="Pfam" id="PF18346">
    <property type="entry name" value="SH3_15"/>
    <property type="match status" value="2"/>
</dbReference>
<feature type="repeat" description="ANK" evidence="14">
    <location>
        <begin position="591"/>
        <end position="624"/>
    </location>
</feature>
<evidence type="ECO:0000256" key="4">
    <source>
        <dbReference type="ARBA" id="ARBA00012483"/>
    </source>
</evidence>
<evidence type="ECO:0000259" key="16">
    <source>
        <dbReference type="PROSITE" id="PS50089"/>
    </source>
</evidence>
<keyword evidence="9 15" id="KW-0863">Zinc-finger</keyword>
<feature type="domain" description="MIB/HERC2" evidence="18">
    <location>
        <begin position="141"/>
        <end position="219"/>
    </location>
</feature>
<keyword evidence="20" id="KW-1185">Reference proteome</keyword>
<dbReference type="Gene3D" id="1.25.40.20">
    <property type="entry name" value="Ankyrin repeat-containing domain"/>
    <property type="match status" value="3"/>
</dbReference>
<keyword evidence="13 14" id="KW-0040">ANK repeat</keyword>
<dbReference type="PROSITE" id="PS50135">
    <property type="entry name" value="ZF_ZZ_2"/>
    <property type="match status" value="1"/>
</dbReference>
<evidence type="ECO:0000256" key="3">
    <source>
        <dbReference type="ARBA" id="ARBA00004906"/>
    </source>
</evidence>
<dbReference type="SUPFAM" id="SSF159034">
    <property type="entry name" value="Mib/herc2 domain-like"/>
    <property type="match status" value="2"/>
</dbReference>
<dbReference type="PANTHER" id="PTHR24202">
    <property type="entry name" value="E3 UBIQUITIN-PROTEIN LIGASE MIB2"/>
    <property type="match status" value="1"/>
</dbReference>
<reference evidence="19" key="1">
    <citation type="journal article" date="2023" name="Mol. Biol. Evol.">
        <title>Third-Generation Sequencing Reveals the Adaptive Role of the Epigenome in Three Deep-Sea Polychaetes.</title>
        <authorList>
            <person name="Perez M."/>
            <person name="Aroh O."/>
            <person name="Sun Y."/>
            <person name="Lan Y."/>
            <person name="Juniper S.K."/>
            <person name="Young C.R."/>
            <person name="Angers B."/>
            <person name="Qian P.Y."/>
        </authorList>
    </citation>
    <scope>NUCLEOTIDE SEQUENCE</scope>
    <source>
        <strain evidence="19">R07B-5</strain>
    </source>
</reference>
<dbReference type="InterPro" id="IPR002110">
    <property type="entry name" value="Ankyrin_rpt"/>
</dbReference>
<comment type="pathway">
    <text evidence="3">Protein modification; protein ubiquitination.</text>
</comment>
<keyword evidence="6" id="KW-0808">Transferase</keyword>
<feature type="repeat" description="ANK" evidence="14">
    <location>
        <begin position="657"/>
        <end position="689"/>
    </location>
</feature>
<dbReference type="InterPro" id="IPR036770">
    <property type="entry name" value="Ankyrin_rpt-contain_sf"/>
</dbReference>
<dbReference type="SUPFAM" id="SSF57850">
    <property type="entry name" value="RING/U-box"/>
    <property type="match status" value="1"/>
</dbReference>
<dbReference type="Pfam" id="PF13920">
    <property type="entry name" value="zf-C3HC4_3"/>
    <property type="match status" value="2"/>
</dbReference>
<name>A0AAD9NNQ5_RIDPI</name>
<dbReference type="GO" id="GO:0016567">
    <property type="term" value="P:protein ubiquitination"/>
    <property type="evidence" value="ECO:0007669"/>
    <property type="project" value="InterPro"/>
</dbReference>
<dbReference type="Gene3D" id="3.30.40.10">
    <property type="entry name" value="Zinc/RING finger domain, C3HC4 (zinc finger)"/>
    <property type="match status" value="2"/>
</dbReference>
<evidence type="ECO:0000256" key="13">
    <source>
        <dbReference type="ARBA" id="ARBA00023043"/>
    </source>
</evidence>
<dbReference type="SMART" id="SM00184">
    <property type="entry name" value="RING"/>
    <property type="match status" value="2"/>
</dbReference>
<keyword evidence="10" id="KW-0833">Ubl conjugation pathway</keyword>
<evidence type="ECO:0000256" key="5">
    <source>
        <dbReference type="ARBA" id="ARBA00022490"/>
    </source>
</evidence>
<dbReference type="GO" id="GO:0005737">
    <property type="term" value="C:cytoplasm"/>
    <property type="evidence" value="ECO:0007669"/>
    <property type="project" value="UniProtKB-SubCell"/>
</dbReference>
<organism evidence="19 20">
    <name type="scientific">Ridgeia piscesae</name>
    <name type="common">Tubeworm</name>
    <dbReference type="NCBI Taxonomy" id="27915"/>
    <lineage>
        <taxon>Eukaryota</taxon>
        <taxon>Metazoa</taxon>
        <taxon>Spiralia</taxon>
        <taxon>Lophotrochozoa</taxon>
        <taxon>Annelida</taxon>
        <taxon>Polychaeta</taxon>
        <taxon>Sedentaria</taxon>
        <taxon>Canalipalpata</taxon>
        <taxon>Sabellida</taxon>
        <taxon>Siboglinidae</taxon>
        <taxon>Ridgeia</taxon>
    </lineage>
</organism>
<keyword evidence="8" id="KW-0677">Repeat</keyword>
<dbReference type="Pfam" id="PF12796">
    <property type="entry name" value="Ank_2"/>
    <property type="match status" value="3"/>
</dbReference>
<dbReference type="InterPro" id="IPR040847">
    <property type="entry name" value="SH3_15"/>
</dbReference>
<accession>A0AAD9NNQ5</accession>
<evidence type="ECO:0000313" key="20">
    <source>
        <dbReference type="Proteomes" id="UP001209878"/>
    </source>
</evidence>
<dbReference type="InterPro" id="IPR037252">
    <property type="entry name" value="Mib_Herc2_sf"/>
</dbReference>
<feature type="repeat" description="ANK" evidence="14">
    <location>
        <begin position="491"/>
        <end position="523"/>
    </location>
</feature>
<dbReference type="InterPro" id="IPR010606">
    <property type="entry name" value="Mib_Herc2"/>
</dbReference>
<evidence type="ECO:0000256" key="9">
    <source>
        <dbReference type="ARBA" id="ARBA00022771"/>
    </source>
</evidence>
<comment type="subcellular location">
    <subcellularLocation>
        <location evidence="2">Cytoplasm</location>
    </subcellularLocation>
</comment>
<dbReference type="FunFam" id="3.30.60.90:FF:000004">
    <property type="entry name" value="Putative E3 ubiquitin-protein ligase MIB2"/>
    <property type="match status" value="1"/>
</dbReference>
<keyword evidence="11" id="KW-0862">Zinc</keyword>
<dbReference type="PROSITE" id="PS01357">
    <property type="entry name" value="ZF_ZZ_1"/>
    <property type="match status" value="1"/>
</dbReference>
<proteinExistence type="predicted"/>
<dbReference type="Pfam" id="PF06701">
    <property type="entry name" value="MIB_HERC2"/>
    <property type="match status" value="2"/>
</dbReference>
<evidence type="ECO:0000256" key="11">
    <source>
        <dbReference type="ARBA" id="ARBA00022833"/>
    </source>
</evidence>
<dbReference type="SMART" id="SM00248">
    <property type="entry name" value="ANK"/>
    <property type="match status" value="7"/>
</dbReference>
<evidence type="ECO:0000259" key="17">
    <source>
        <dbReference type="PROSITE" id="PS50135"/>
    </source>
</evidence>
<gene>
    <name evidence="19" type="ORF">NP493_753g01042</name>
</gene>
<feature type="domain" description="RING-type" evidence="16">
    <location>
        <begin position="858"/>
        <end position="891"/>
    </location>
</feature>
<keyword evidence="12" id="KW-0914">Notch signaling pathway</keyword>
<dbReference type="InterPro" id="IPR000433">
    <property type="entry name" value="Znf_ZZ"/>
</dbReference>
<comment type="catalytic activity">
    <reaction evidence="1">
        <text>S-ubiquitinyl-[E2 ubiquitin-conjugating enzyme]-L-cysteine + [acceptor protein]-L-lysine = [E2 ubiquitin-conjugating enzyme]-L-cysteine + N(6)-ubiquitinyl-[acceptor protein]-L-lysine.</text>
        <dbReference type="EC" id="2.3.2.27"/>
    </reaction>
</comment>
<feature type="repeat" description="ANK" evidence="14">
    <location>
        <begin position="458"/>
        <end position="490"/>
    </location>
</feature>
<evidence type="ECO:0000256" key="7">
    <source>
        <dbReference type="ARBA" id="ARBA00022723"/>
    </source>
</evidence>
<dbReference type="GO" id="GO:0061630">
    <property type="term" value="F:ubiquitin protein ligase activity"/>
    <property type="evidence" value="ECO:0007669"/>
    <property type="project" value="UniProtKB-EC"/>
</dbReference>
<dbReference type="PANTHER" id="PTHR24202:SF4">
    <property type="entry name" value="E3 UBIQUITIN-PROTEIN LIGASE MIB2-RELATED"/>
    <property type="match status" value="1"/>
</dbReference>
<dbReference type="EC" id="2.3.2.27" evidence="4"/>
<comment type="caution">
    <text evidence="19">The sequence shown here is derived from an EMBL/GenBank/DDBJ whole genome shotgun (WGS) entry which is preliminary data.</text>
</comment>
<dbReference type="GO" id="GO:0008270">
    <property type="term" value="F:zinc ion binding"/>
    <property type="evidence" value="ECO:0007669"/>
    <property type="project" value="UniProtKB-KW"/>
</dbReference>
<dbReference type="FunFam" id="2.30.30.40:FF:000078">
    <property type="entry name" value="Putative e3 ubiquitin-protein ligase mib2"/>
    <property type="match status" value="1"/>
</dbReference>
<feature type="domain" description="RING-type" evidence="16">
    <location>
        <begin position="782"/>
        <end position="817"/>
    </location>
</feature>
<feature type="domain" description="MIB/HERC2" evidence="18">
    <location>
        <begin position="1"/>
        <end position="72"/>
    </location>
</feature>
<dbReference type="PROSITE" id="PS50297">
    <property type="entry name" value="ANK_REP_REGION"/>
    <property type="match status" value="3"/>
</dbReference>
<dbReference type="InterPro" id="IPR013083">
    <property type="entry name" value="Znf_RING/FYVE/PHD"/>
</dbReference>
<evidence type="ECO:0000256" key="2">
    <source>
        <dbReference type="ARBA" id="ARBA00004496"/>
    </source>
</evidence>
<dbReference type="Proteomes" id="UP001209878">
    <property type="component" value="Unassembled WGS sequence"/>
</dbReference>
<dbReference type="PRINTS" id="PR01415">
    <property type="entry name" value="ANKYRIN"/>
</dbReference>
<evidence type="ECO:0000256" key="10">
    <source>
        <dbReference type="ARBA" id="ARBA00022786"/>
    </source>
</evidence>
<evidence type="ECO:0000259" key="18">
    <source>
        <dbReference type="PROSITE" id="PS51416"/>
    </source>
</evidence>
<dbReference type="Gene3D" id="2.30.30.40">
    <property type="entry name" value="SH3 Domains"/>
    <property type="match status" value="2"/>
</dbReference>
<evidence type="ECO:0000256" key="12">
    <source>
        <dbReference type="ARBA" id="ARBA00022976"/>
    </source>
</evidence>
<protein>
    <recommendedName>
        <fullName evidence="4">RING-type E3 ubiquitin transferase</fullName>
        <ecNumber evidence="4">2.3.2.27</ecNumber>
    </recommendedName>
</protein>
<dbReference type="FunFam" id="2.30.30.40:FF:000044">
    <property type="entry name" value="E3 ubiquitin-protein ligase MIB2, putative"/>
    <property type="match status" value="1"/>
</dbReference>
<dbReference type="CDD" id="cd16520">
    <property type="entry name" value="RING-HC_MIBs-like"/>
    <property type="match status" value="1"/>
</dbReference>
<dbReference type="PROSITE" id="PS50089">
    <property type="entry name" value="ZF_RING_2"/>
    <property type="match status" value="2"/>
</dbReference>
<sequence>MDVGIRVVRGPDWKWSNQDGGEGHTGTVVEIGKSGNNNTPSKTVVVQWDSGFRTNYRVGYQGAYDLRVFDNGPVGVKHPNTVCSGCRKKGLQGLRWKCAKCRDYDLCQRCYMADKHDIHHAFLRFDSSVAQGVKVQRRHTSRKIESSGIFPGAKVVRGPNWDWGNQDGGEGKQGTVQEIRGWDNESGHSVAHVTWASGVTNVYRLGHKGKVDLKFVEEASGGSYYPEHLPILGHIAEAFPVANIHSMFKVGDLVKVDLDIDILKQMQEGHGGWNPRMAEYSGRVGKVHRITERGDVRVQYEGCSNRWTFHAGSLTKVVDEFAVGDEVRVCDNLGTVQELQKAHGEWTDTMRYALGRKAKVTKVYPNRDLQLSLDNFQWTFNPACCTRLRQTTYSKHNTLTRDQHVSSTKDTVMEQLASALQPFPTEPVQLVQEAANGNTDVVKVTLTRHPEQVDQRSRGKTALQVACHQGHLDIVRNLLASGANVNLADDDGDTPLHYSVFGNQPEVSGLLLSHGAMVDALNKVLCSSLHVAVSKQHPRCVDILLRHRCNANIQDSYGDTAMHDAVSKENREIVAMICAYPHTDLSLKNKKGFNVLHYAALKGNHLAIAEILRQAGQLVDMKKDDGFAAIHLAALNGHYDVTDTLMGKADQEVMNNHHQTALLLAASQGHTELIELLVTNEADVNARDEDGDTPLHVVLTRALTDSLSRAPLIAEIKSKQTKAHMKSSSSFAAACFLVERGASLQIKNHAGQTALNLVHDPAAIDVLNHHAREFLESDSPECCVCYEARANVTFEPCMHKIVCAKCCDRIKKCLTCKTPIKAKIGPGGAPVVERQLSSDMQVMELERKVQELEESQTCSICLEHQRSIVFLCGHGACAKCAQPLKICHMCRNPIAKKINVFN</sequence>
<evidence type="ECO:0000256" key="6">
    <source>
        <dbReference type="ARBA" id="ARBA00022679"/>
    </source>
</evidence>
<feature type="domain" description="ZZ-type" evidence="17">
    <location>
        <begin position="78"/>
        <end position="130"/>
    </location>
</feature>
<dbReference type="SUPFAM" id="SSF48403">
    <property type="entry name" value="Ankyrin repeat"/>
    <property type="match status" value="1"/>
</dbReference>
<evidence type="ECO:0000256" key="15">
    <source>
        <dbReference type="PROSITE-ProRule" id="PRU00228"/>
    </source>
</evidence>
<dbReference type="SMART" id="SM00291">
    <property type="entry name" value="ZnF_ZZ"/>
    <property type="match status" value="1"/>
</dbReference>
<keyword evidence="7" id="KW-0479">Metal-binding</keyword>
<dbReference type="InterPro" id="IPR001841">
    <property type="entry name" value="Znf_RING"/>
</dbReference>
<evidence type="ECO:0000256" key="8">
    <source>
        <dbReference type="ARBA" id="ARBA00022737"/>
    </source>
</evidence>
<evidence type="ECO:0000256" key="1">
    <source>
        <dbReference type="ARBA" id="ARBA00000900"/>
    </source>
</evidence>
<dbReference type="Gene3D" id="3.30.60.90">
    <property type="match status" value="1"/>
</dbReference>
<dbReference type="GO" id="GO:0007219">
    <property type="term" value="P:Notch signaling pathway"/>
    <property type="evidence" value="ECO:0007669"/>
    <property type="project" value="UniProtKB-KW"/>
</dbReference>
<dbReference type="EMBL" id="JAODUO010000751">
    <property type="protein sequence ID" value="KAK2175091.1"/>
    <property type="molecule type" value="Genomic_DNA"/>
</dbReference>
<dbReference type="Pfam" id="PF00569">
    <property type="entry name" value="ZZ"/>
    <property type="match status" value="1"/>
</dbReference>
<dbReference type="PROSITE" id="PS50088">
    <property type="entry name" value="ANK_REPEAT"/>
    <property type="match status" value="4"/>
</dbReference>
<evidence type="ECO:0000313" key="19">
    <source>
        <dbReference type="EMBL" id="KAK2175091.1"/>
    </source>
</evidence>
<dbReference type="InterPro" id="IPR043145">
    <property type="entry name" value="Znf_ZZ_sf"/>
</dbReference>
<dbReference type="AlphaFoldDB" id="A0AAD9NNQ5"/>